<protein>
    <recommendedName>
        <fullName evidence="4">DUF4064 domain-containing protein</fullName>
    </recommendedName>
</protein>
<evidence type="ECO:0008006" key="4">
    <source>
        <dbReference type="Google" id="ProtNLM"/>
    </source>
</evidence>
<dbReference type="EMBL" id="CP122979">
    <property type="protein sequence ID" value="WGI36734.1"/>
    <property type="molecule type" value="Genomic_DNA"/>
</dbReference>
<feature type="transmembrane region" description="Helical" evidence="1">
    <location>
        <begin position="89"/>
        <end position="113"/>
    </location>
</feature>
<keyword evidence="3" id="KW-1185">Reference proteome</keyword>
<keyword evidence="1" id="KW-0812">Transmembrane</keyword>
<feature type="transmembrane region" description="Helical" evidence="1">
    <location>
        <begin position="20"/>
        <end position="41"/>
    </location>
</feature>
<organism evidence="2 3">
    <name type="scientific">Mesomycoplasma lagogenitalium</name>
    <dbReference type="NCBI Taxonomy" id="171286"/>
    <lineage>
        <taxon>Bacteria</taxon>
        <taxon>Bacillati</taxon>
        <taxon>Mycoplasmatota</taxon>
        <taxon>Mycoplasmoidales</taxon>
        <taxon>Metamycoplasmataceae</taxon>
        <taxon>Mesomycoplasma</taxon>
    </lineage>
</organism>
<gene>
    <name evidence="2" type="ORF">QEG99_00390</name>
</gene>
<proteinExistence type="predicted"/>
<dbReference type="Proteomes" id="UP001179842">
    <property type="component" value="Chromosome"/>
</dbReference>
<evidence type="ECO:0000313" key="2">
    <source>
        <dbReference type="EMBL" id="WGI36734.1"/>
    </source>
</evidence>
<evidence type="ECO:0000256" key="1">
    <source>
        <dbReference type="SAM" id="Phobius"/>
    </source>
</evidence>
<sequence length="123" mass="13273">MKTLNECKTMAKAVLWTNVVVVVSWLLFAICTIATGVAGLTGDLSLSGADAGIVFALIFMIIGIISSILVLIFQIILTFKLPPLKDEGNYFVLSVVGIFIQLVGFIGAIMLLNEIKRRNISAK</sequence>
<evidence type="ECO:0000313" key="3">
    <source>
        <dbReference type="Proteomes" id="UP001179842"/>
    </source>
</evidence>
<accession>A0ABY8LU22</accession>
<feature type="transmembrane region" description="Helical" evidence="1">
    <location>
        <begin position="53"/>
        <end position="77"/>
    </location>
</feature>
<name>A0ABY8LU22_9BACT</name>
<dbReference type="RefSeq" id="WP_280102036.1">
    <property type="nucleotide sequence ID" value="NZ_CP122979.1"/>
</dbReference>
<reference evidence="2" key="1">
    <citation type="submission" date="2023-04" db="EMBL/GenBank/DDBJ databases">
        <title>Completed genome of Mycoplasma lagogenitalium type strain 12MS.</title>
        <authorList>
            <person name="Spergser J."/>
        </authorList>
    </citation>
    <scope>NUCLEOTIDE SEQUENCE</scope>
    <source>
        <strain evidence="2">12MS</strain>
    </source>
</reference>
<keyword evidence="1" id="KW-1133">Transmembrane helix</keyword>
<keyword evidence="1" id="KW-0472">Membrane</keyword>